<keyword evidence="1" id="KW-0472">Membrane</keyword>
<feature type="transmembrane region" description="Helical" evidence="1">
    <location>
        <begin position="9"/>
        <end position="28"/>
    </location>
</feature>
<organism evidence="3 4">
    <name type="scientific">Rhodoferax lithotrophicus</name>
    <dbReference type="NCBI Taxonomy" id="2798804"/>
    <lineage>
        <taxon>Bacteria</taxon>
        <taxon>Pseudomonadati</taxon>
        <taxon>Pseudomonadota</taxon>
        <taxon>Betaproteobacteria</taxon>
        <taxon>Burkholderiales</taxon>
        <taxon>Comamonadaceae</taxon>
        <taxon>Rhodoferax</taxon>
    </lineage>
</organism>
<dbReference type="InterPro" id="IPR003675">
    <property type="entry name" value="Rce1/LyrA-like_dom"/>
</dbReference>
<evidence type="ECO:0000256" key="1">
    <source>
        <dbReference type="SAM" id="Phobius"/>
    </source>
</evidence>
<keyword evidence="1" id="KW-0812">Transmembrane</keyword>
<proteinExistence type="predicted"/>
<name>A0ABN6DAE0_9BURK</name>
<dbReference type="NCBIfam" id="NF033192">
    <property type="entry name" value="JDVT-CAAX"/>
    <property type="match status" value="1"/>
</dbReference>
<keyword evidence="4" id="KW-1185">Reference proteome</keyword>
<feature type="transmembrane region" description="Helical" evidence="1">
    <location>
        <begin position="99"/>
        <end position="116"/>
    </location>
</feature>
<keyword evidence="1" id="KW-1133">Transmembrane helix</keyword>
<dbReference type="EMBL" id="AP024238">
    <property type="protein sequence ID" value="BCO28698.1"/>
    <property type="molecule type" value="Genomic_DNA"/>
</dbReference>
<gene>
    <name evidence="3" type="ORF">MIZ03_3608</name>
</gene>
<feature type="transmembrane region" description="Helical" evidence="1">
    <location>
        <begin position="123"/>
        <end position="142"/>
    </location>
</feature>
<feature type="domain" description="CAAX prenyl protease 2/Lysostaphin resistance protein A-like" evidence="2">
    <location>
        <begin position="40"/>
        <end position="135"/>
    </location>
</feature>
<sequence>MQVLRDRQLGVALGAAPFFWLLWLWFHAPAPDLLWPFVEPVRFLMPALIYPVLEEMTFRGLLQPALLQRPWGSVCHWRLSTANLVCTVLFAISHLVWHSGLQALAVIVPSLIFGYFRDRYGRIAPSVVLHVFYNSGFIWLFAGR</sequence>
<reference evidence="3 4" key="1">
    <citation type="journal article" date="2021" name="Microbiol. Spectr.">
        <title>A Single Bacterium Capable of Oxidation and Reduction of Iron at Circumneutral pH.</title>
        <authorList>
            <person name="Kato S."/>
            <person name="Ohkuma M."/>
        </authorList>
    </citation>
    <scope>NUCLEOTIDE SEQUENCE [LARGE SCALE GENOMIC DNA]</scope>
    <source>
        <strain evidence="3 4">MIZ03</strain>
    </source>
</reference>
<dbReference type="Pfam" id="PF02517">
    <property type="entry name" value="Rce1-like"/>
    <property type="match status" value="1"/>
</dbReference>
<evidence type="ECO:0000313" key="4">
    <source>
        <dbReference type="Proteomes" id="UP000824366"/>
    </source>
</evidence>
<protein>
    <recommendedName>
        <fullName evidence="2">CAAX prenyl protease 2/Lysostaphin resistance protein A-like domain-containing protein</fullName>
    </recommendedName>
</protein>
<dbReference type="Proteomes" id="UP000824366">
    <property type="component" value="Chromosome"/>
</dbReference>
<accession>A0ABN6DAE0</accession>
<evidence type="ECO:0000313" key="3">
    <source>
        <dbReference type="EMBL" id="BCO28698.1"/>
    </source>
</evidence>
<dbReference type="RefSeq" id="WP_223904624.1">
    <property type="nucleotide sequence ID" value="NZ_AP024238.1"/>
</dbReference>
<evidence type="ECO:0000259" key="2">
    <source>
        <dbReference type="Pfam" id="PF02517"/>
    </source>
</evidence>